<sequence length="90" mass="10159">MVSLLLSDYENDEHFLFATLDYLNDDKIDHQSLSDADLSEIIMASNTIGSGFYFGKYCMFDGVAKSVVVMNEVKLTRVHLFSHALGGLWF</sequence>
<dbReference type="Proteomes" id="UP000000305">
    <property type="component" value="Unassembled WGS sequence"/>
</dbReference>
<dbReference type="EMBL" id="GL732826">
    <property type="protein sequence ID" value="EFX64466.1"/>
    <property type="molecule type" value="Genomic_DNA"/>
</dbReference>
<dbReference type="KEGG" id="dpx:DAPPUDRAFT_334162"/>
<accession>E9HUW6</accession>
<keyword evidence="2" id="KW-1185">Reference proteome</keyword>
<dbReference type="InParanoid" id="E9HUW6"/>
<organism evidence="1 2">
    <name type="scientific">Daphnia pulex</name>
    <name type="common">Water flea</name>
    <dbReference type="NCBI Taxonomy" id="6669"/>
    <lineage>
        <taxon>Eukaryota</taxon>
        <taxon>Metazoa</taxon>
        <taxon>Ecdysozoa</taxon>
        <taxon>Arthropoda</taxon>
        <taxon>Crustacea</taxon>
        <taxon>Branchiopoda</taxon>
        <taxon>Diplostraca</taxon>
        <taxon>Cladocera</taxon>
        <taxon>Anomopoda</taxon>
        <taxon>Daphniidae</taxon>
        <taxon>Daphnia</taxon>
    </lineage>
</organism>
<gene>
    <name evidence="1" type="ORF">DAPPUDRAFT_334162</name>
</gene>
<evidence type="ECO:0000313" key="2">
    <source>
        <dbReference type="Proteomes" id="UP000000305"/>
    </source>
</evidence>
<evidence type="ECO:0000313" key="1">
    <source>
        <dbReference type="EMBL" id="EFX64466.1"/>
    </source>
</evidence>
<proteinExistence type="predicted"/>
<dbReference type="HOGENOM" id="CLU_2443065_0_0_1"/>
<protein>
    <submittedName>
        <fullName evidence="1">Uncharacterized protein</fullName>
    </submittedName>
</protein>
<name>E9HUW6_DAPPU</name>
<reference evidence="1 2" key="1">
    <citation type="journal article" date="2011" name="Science">
        <title>The ecoresponsive genome of Daphnia pulex.</title>
        <authorList>
            <person name="Colbourne J.K."/>
            <person name="Pfrender M.E."/>
            <person name="Gilbert D."/>
            <person name="Thomas W.K."/>
            <person name="Tucker A."/>
            <person name="Oakley T.H."/>
            <person name="Tokishita S."/>
            <person name="Aerts A."/>
            <person name="Arnold G.J."/>
            <person name="Basu M.K."/>
            <person name="Bauer D.J."/>
            <person name="Caceres C.E."/>
            <person name="Carmel L."/>
            <person name="Casola C."/>
            <person name="Choi J.H."/>
            <person name="Detter J.C."/>
            <person name="Dong Q."/>
            <person name="Dusheyko S."/>
            <person name="Eads B.D."/>
            <person name="Frohlich T."/>
            <person name="Geiler-Samerotte K.A."/>
            <person name="Gerlach D."/>
            <person name="Hatcher P."/>
            <person name="Jogdeo S."/>
            <person name="Krijgsveld J."/>
            <person name="Kriventseva E.V."/>
            <person name="Kultz D."/>
            <person name="Laforsch C."/>
            <person name="Lindquist E."/>
            <person name="Lopez J."/>
            <person name="Manak J.R."/>
            <person name="Muller J."/>
            <person name="Pangilinan J."/>
            <person name="Patwardhan R.P."/>
            <person name="Pitluck S."/>
            <person name="Pritham E.J."/>
            <person name="Rechtsteiner A."/>
            <person name="Rho M."/>
            <person name="Rogozin I.B."/>
            <person name="Sakarya O."/>
            <person name="Salamov A."/>
            <person name="Schaack S."/>
            <person name="Shapiro H."/>
            <person name="Shiga Y."/>
            <person name="Skalitzky C."/>
            <person name="Smith Z."/>
            <person name="Souvorov A."/>
            <person name="Sung W."/>
            <person name="Tang Z."/>
            <person name="Tsuchiya D."/>
            <person name="Tu H."/>
            <person name="Vos H."/>
            <person name="Wang M."/>
            <person name="Wolf Y.I."/>
            <person name="Yamagata H."/>
            <person name="Yamada T."/>
            <person name="Ye Y."/>
            <person name="Shaw J.R."/>
            <person name="Andrews J."/>
            <person name="Crease T.J."/>
            <person name="Tang H."/>
            <person name="Lucas S.M."/>
            <person name="Robertson H.M."/>
            <person name="Bork P."/>
            <person name="Koonin E.V."/>
            <person name="Zdobnov E.M."/>
            <person name="Grigoriev I.V."/>
            <person name="Lynch M."/>
            <person name="Boore J.L."/>
        </authorList>
    </citation>
    <scope>NUCLEOTIDE SEQUENCE [LARGE SCALE GENOMIC DNA]</scope>
</reference>
<dbReference type="AlphaFoldDB" id="E9HUW6"/>